<protein>
    <submittedName>
        <fullName evidence="1">Uncharacterized protein</fullName>
    </submittedName>
</protein>
<name>A0A845Q0P2_9FLAO</name>
<reference evidence="1 2" key="1">
    <citation type="submission" date="2019-11" db="EMBL/GenBank/DDBJ databases">
        <title>Characterization of Elizabethkingia argenteiflava sp. nov., isolated from inner surface of Soybean Pods.</title>
        <authorList>
            <person name="Mo S."/>
        </authorList>
    </citation>
    <scope>NUCLEOTIDE SEQUENCE [LARGE SCALE GENOMIC DNA]</scope>
    <source>
        <strain evidence="1 2">YB22</strain>
    </source>
</reference>
<dbReference type="AlphaFoldDB" id="A0A845Q0P2"/>
<dbReference type="EMBL" id="JAAABJ010000673">
    <property type="protein sequence ID" value="NAW52257.1"/>
    <property type="molecule type" value="Genomic_DNA"/>
</dbReference>
<keyword evidence="2" id="KW-1185">Reference proteome</keyword>
<dbReference type="Proteomes" id="UP000553459">
    <property type="component" value="Unassembled WGS sequence"/>
</dbReference>
<dbReference type="RefSeq" id="WP_166520503.1">
    <property type="nucleotide sequence ID" value="NZ_JAAABJ010000673.1"/>
</dbReference>
<accession>A0A845Q0P2</accession>
<organism evidence="1 2">
    <name type="scientific">Elizabethkingia argenteiflava</name>
    <dbReference type="NCBI Taxonomy" id="2681556"/>
    <lineage>
        <taxon>Bacteria</taxon>
        <taxon>Pseudomonadati</taxon>
        <taxon>Bacteroidota</taxon>
        <taxon>Flavobacteriia</taxon>
        <taxon>Flavobacteriales</taxon>
        <taxon>Weeksellaceae</taxon>
        <taxon>Elizabethkingia</taxon>
    </lineage>
</organism>
<evidence type="ECO:0000313" key="2">
    <source>
        <dbReference type="Proteomes" id="UP000553459"/>
    </source>
</evidence>
<comment type="caution">
    <text evidence="1">The sequence shown here is derived from an EMBL/GenBank/DDBJ whole genome shotgun (WGS) entry which is preliminary data.</text>
</comment>
<sequence length="124" mass="13204">MNQKNQKNQKNYLDQNIQDVINNSKNNKESIIKNLENYKLNTEISPKNYLVTSILIETLKLENDKDILYGSSRRSNAKCESSTIGGLIGGAGAGAWGGPAVCVIGGTFGAIGGALAGWGNNPSC</sequence>
<evidence type="ECO:0000313" key="1">
    <source>
        <dbReference type="EMBL" id="NAW52257.1"/>
    </source>
</evidence>
<gene>
    <name evidence="1" type="ORF">GNY06_13020</name>
</gene>
<proteinExistence type="predicted"/>